<protein>
    <recommendedName>
        <fullName evidence="1">CLEC16A/TT9 C-terminal domain-containing protein</fullName>
    </recommendedName>
</protein>
<accession>A0A448XNY2</accession>
<dbReference type="Proteomes" id="UP000784294">
    <property type="component" value="Unassembled WGS sequence"/>
</dbReference>
<organism evidence="2 3">
    <name type="scientific">Protopolystoma xenopodis</name>
    <dbReference type="NCBI Taxonomy" id="117903"/>
    <lineage>
        <taxon>Eukaryota</taxon>
        <taxon>Metazoa</taxon>
        <taxon>Spiralia</taxon>
        <taxon>Lophotrochozoa</taxon>
        <taxon>Platyhelminthes</taxon>
        <taxon>Monogenea</taxon>
        <taxon>Polyopisthocotylea</taxon>
        <taxon>Polystomatidea</taxon>
        <taxon>Polystomatidae</taxon>
        <taxon>Protopolystoma</taxon>
    </lineage>
</organism>
<dbReference type="EMBL" id="CAAALY010268875">
    <property type="protein sequence ID" value="VEL41339.1"/>
    <property type="molecule type" value="Genomic_DNA"/>
</dbReference>
<dbReference type="InterPro" id="IPR045820">
    <property type="entry name" value="CLEC16A/TT9_C"/>
</dbReference>
<feature type="domain" description="CLEC16A/TT9 C-terminal" evidence="1">
    <location>
        <begin position="8"/>
        <end position="86"/>
    </location>
</feature>
<reference evidence="2" key="1">
    <citation type="submission" date="2018-11" db="EMBL/GenBank/DDBJ databases">
        <authorList>
            <consortium name="Pathogen Informatics"/>
        </authorList>
    </citation>
    <scope>NUCLEOTIDE SEQUENCE</scope>
</reference>
<dbReference type="Pfam" id="PF19439">
    <property type="entry name" value="CLEC16A_C"/>
    <property type="match status" value="1"/>
</dbReference>
<evidence type="ECO:0000313" key="3">
    <source>
        <dbReference type="Proteomes" id="UP000784294"/>
    </source>
</evidence>
<name>A0A448XNY2_9PLAT</name>
<evidence type="ECO:0000313" key="2">
    <source>
        <dbReference type="EMBL" id="VEL41339.1"/>
    </source>
</evidence>
<proteinExistence type="predicted"/>
<comment type="caution">
    <text evidence="2">The sequence shown here is derived from an EMBL/GenBank/DDBJ whole genome shotgun (WGS) entry which is preliminary data.</text>
</comment>
<keyword evidence="3" id="KW-1185">Reference proteome</keyword>
<sequence length="92" mass="10229">MSYVLILHSRPFMRAIFRALEVGLGNDYDTLFALILLTTMGTSPGLDQGTLRLAFLTFREDAEGKSLGYNHQLVTKLIDIVSDACHSGSLFY</sequence>
<evidence type="ECO:0000259" key="1">
    <source>
        <dbReference type="Pfam" id="PF19439"/>
    </source>
</evidence>
<dbReference type="AlphaFoldDB" id="A0A448XNY2"/>
<dbReference type="OrthoDB" id="294052at2759"/>
<gene>
    <name evidence="2" type="ORF">PXEA_LOCUS34779</name>
</gene>